<dbReference type="PANTHER" id="PTHR30572:SF18">
    <property type="entry name" value="ABC-TYPE MACROLIDE FAMILY EXPORT SYSTEM PERMEASE COMPONENT 2"/>
    <property type="match status" value="1"/>
</dbReference>
<evidence type="ECO:0000259" key="7">
    <source>
        <dbReference type="Pfam" id="PF02687"/>
    </source>
</evidence>
<dbReference type="InterPro" id="IPR050250">
    <property type="entry name" value="Macrolide_Exporter_MacB"/>
</dbReference>
<evidence type="ECO:0000256" key="3">
    <source>
        <dbReference type="ARBA" id="ARBA00022692"/>
    </source>
</evidence>
<feature type="domain" description="ABC3 transporter permease C-terminal" evidence="7">
    <location>
        <begin position="298"/>
        <end position="414"/>
    </location>
</feature>
<feature type="transmembrane region" description="Helical" evidence="6">
    <location>
        <begin position="21"/>
        <end position="42"/>
    </location>
</feature>
<organism evidence="9 10">
    <name type="scientific">candidate division WOR-1 bacterium DG_54_3</name>
    <dbReference type="NCBI Taxonomy" id="1703775"/>
    <lineage>
        <taxon>Bacteria</taxon>
        <taxon>Bacillati</taxon>
        <taxon>Saganbacteria</taxon>
    </lineage>
</organism>
<feature type="domain" description="MacB-like periplasmic core" evidence="8">
    <location>
        <begin position="444"/>
        <end position="606"/>
    </location>
</feature>
<comment type="caution">
    <text evidence="9">The sequence shown here is derived from an EMBL/GenBank/DDBJ whole genome shotgun (WGS) entry which is preliminary data.</text>
</comment>
<feature type="transmembrane region" description="Helical" evidence="6">
    <location>
        <begin position="434"/>
        <end position="454"/>
    </location>
</feature>
<evidence type="ECO:0000259" key="8">
    <source>
        <dbReference type="Pfam" id="PF12704"/>
    </source>
</evidence>
<keyword evidence="5 6" id="KW-0472">Membrane</keyword>
<evidence type="ECO:0000256" key="4">
    <source>
        <dbReference type="ARBA" id="ARBA00022989"/>
    </source>
</evidence>
<dbReference type="PROSITE" id="PS51257">
    <property type="entry name" value="PROKAR_LIPOPROTEIN"/>
    <property type="match status" value="1"/>
</dbReference>
<evidence type="ECO:0008006" key="11">
    <source>
        <dbReference type="Google" id="ProtNLM"/>
    </source>
</evidence>
<feature type="transmembrane region" description="Helical" evidence="6">
    <location>
        <begin position="734"/>
        <end position="753"/>
    </location>
</feature>
<evidence type="ECO:0000256" key="5">
    <source>
        <dbReference type="ARBA" id="ARBA00023136"/>
    </source>
</evidence>
<dbReference type="EMBL" id="LIZX01000010">
    <property type="protein sequence ID" value="KPJ69981.1"/>
    <property type="molecule type" value="Genomic_DNA"/>
</dbReference>
<feature type="domain" description="MacB-like periplasmic core" evidence="8">
    <location>
        <begin position="20"/>
        <end position="236"/>
    </location>
</feature>
<feature type="domain" description="ABC3 transporter permease C-terminal" evidence="7">
    <location>
        <begin position="685"/>
        <end position="798"/>
    </location>
</feature>
<dbReference type="GO" id="GO:0022857">
    <property type="term" value="F:transmembrane transporter activity"/>
    <property type="evidence" value="ECO:0007669"/>
    <property type="project" value="TreeGrafter"/>
</dbReference>
<dbReference type="GO" id="GO:0005886">
    <property type="term" value="C:plasma membrane"/>
    <property type="evidence" value="ECO:0007669"/>
    <property type="project" value="UniProtKB-SubCell"/>
</dbReference>
<comment type="subcellular location">
    <subcellularLocation>
        <location evidence="1">Cell membrane</location>
        <topology evidence="1">Multi-pass membrane protein</topology>
    </subcellularLocation>
</comment>
<keyword evidence="3 6" id="KW-0812">Transmembrane</keyword>
<dbReference type="Pfam" id="PF02687">
    <property type="entry name" value="FtsX"/>
    <property type="match status" value="2"/>
</dbReference>
<evidence type="ECO:0000256" key="2">
    <source>
        <dbReference type="ARBA" id="ARBA00022475"/>
    </source>
</evidence>
<keyword evidence="4 6" id="KW-1133">Transmembrane helix</keyword>
<feature type="transmembrane region" description="Helical" evidence="6">
    <location>
        <begin position="682"/>
        <end position="706"/>
    </location>
</feature>
<keyword evidence="2" id="KW-1003">Cell membrane</keyword>
<feature type="transmembrane region" description="Helical" evidence="6">
    <location>
        <begin position="291"/>
        <end position="314"/>
    </location>
</feature>
<feature type="transmembrane region" description="Helical" evidence="6">
    <location>
        <begin position="386"/>
        <end position="413"/>
    </location>
</feature>
<dbReference type="Pfam" id="PF12704">
    <property type="entry name" value="MacB_PCD"/>
    <property type="match status" value="2"/>
</dbReference>
<proteinExistence type="predicted"/>
<evidence type="ECO:0000313" key="10">
    <source>
        <dbReference type="Proteomes" id="UP000051861"/>
    </source>
</evidence>
<protein>
    <recommendedName>
        <fullName evidence="11">Cell division protein FtsX</fullName>
    </recommendedName>
</protein>
<evidence type="ECO:0000313" key="9">
    <source>
        <dbReference type="EMBL" id="KPJ69981.1"/>
    </source>
</evidence>
<evidence type="ECO:0000256" key="6">
    <source>
        <dbReference type="SAM" id="Phobius"/>
    </source>
</evidence>
<name>A0A0S7Y5E1_UNCSA</name>
<reference evidence="9 10" key="1">
    <citation type="journal article" date="2015" name="Microbiome">
        <title>Genomic resolution of linkages in carbon, nitrogen, and sulfur cycling among widespread estuary sediment bacteria.</title>
        <authorList>
            <person name="Baker B.J."/>
            <person name="Lazar C.S."/>
            <person name="Teske A.P."/>
            <person name="Dick G.J."/>
        </authorList>
    </citation>
    <scope>NUCLEOTIDE SEQUENCE [LARGE SCALE GENOMIC DNA]</scope>
    <source>
        <strain evidence="9">DG_54_3</strain>
    </source>
</reference>
<feature type="transmembrane region" description="Helical" evidence="6">
    <location>
        <begin position="765"/>
        <end position="786"/>
    </location>
</feature>
<evidence type="ECO:0000256" key="1">
    <source>
        <dbReference type="ARBA" id="ARBA00004651"/>
    </source>
</evidence>
<dbReference type="InterPro" id="IPR003838">
    <property type="entry name" value="ABC3_permease_C"/>
</dbReference>
<accession>A0A0S7Y5E1</accession>
<sequence length="805" mass="91742">MFKNYLKIAIRNFFKHKGFSFINVFGLAIGVACCLMIVLYVFDEISYDRYHEKADQIYRVGIDGFVNNMAFHGVITCAPMAQTLVREFPEVTAATRLRNFGFPVFRYENKVFSEERVFWVDQSFFDVFTVSFIKGDPNTALAEPNTIVLTRSMALKYFGHEDPLGKSLNADQRRDYLITGVVEDVPHNSHFHFDFLASLSTYDDSRSPIWISNNYYTYFLLRMDASPEAFEAKLAELVKKYVGPQIQVAAGITMEQFYESGGQWGYFIQPLTDIHLHSHLEFEIEPNGDIAYVYIFSIIAIGILLVAGINFVNLATARSVNRAREVAIRKTVGSRRPQLIRQFLAETTLMSFIAVLLALIAVQILLPSFNTITGKDLAIPYVQNMYTIPSLLGVVLFIGILAGIYPAFFLASFDPAIVLKSETVGRTRKSNLRNVLVVFQFTVSIVLIVGTFIVNRQLRYIQNKNLGFNKDQIIVVKKTDDIGNQIQTFRQELIKNAKVINATNTGRLIGETFGNSAFKLAGASGEETHLLWTYFTDPHFADTYQIEMAAGRYFEEGRETDQQAVILNETALKELGLIDPIGKQIDALRPTRSQAFTIIGIMKDFHFESLHFQIRPLIVGLWPPNNRGRYVSVRVHSEGIRETLAFLENTWRKFAGNQAFEYEFFDDHFAQIYQAEERTSQIFFAFSFLAIIIASLGLLGLAAFIAEQRTKEIGIRKVLGATESKIILLLSKQFTKWVILSNFFAWPIAYYFMHRWLQRFAFQPGISVWSFLLASLVVFFIALLTVSYQTIKAARSNPVDLLRYE</sequence>
<dbReference type="Proteomes" id="UP000051861">
    <property type="component" value="Unassembled WGS sequence"/>
</dbReference>
<dbReference type="InterPro" id="IPR025857">
    <property type="entry name" value="MacB_PCD"/>
</dbReference>
<dbReference type="PANTHER" id="PTHR30572">
    <property type="entry name" value="MEMBRANE COMPONENT OF TRANSPORTER-RELATED"/>
    <property type="match status" value="1"/>
</dbReference>
<feature type="transmembrane region" description="Helical" evidence="6">
    <location>
        <begin position="343"/>
        <end position="366"/>
    </location>
</feature>
<dbReference type="AlphaFoldDB" id="A0A0S7Y5E1"/>
<gene>
    <name evidence="9" type="ORF">AMJ44_01485</name>
</gene>